<proteinExistence type="predicted"/>
<gene>
    <name evidence="2" type="ORF">CBR_g31736</name>
</gene>
<sequence length="337" mass="38110">MVENATPYGCCHYCKQYGHFLARCPLLGRDDGIIFGTPIGRPPVINPQFAPSAPPLPSPQAAIVPAWSRSPSPAPSASNAIVPFQPRGTSAQFGGEGGWNNRNNPGEIALFLRELVNGDREKRERRRELEEKKAKEEQDAKAKEERQRRKDEERKEIDREEHMAKLFAEQYAAMEKKKGEDTGFKRDPAKGKEKANIEGTKAEEKIKAVPTTLLRPAGLQADWRKYSPPWPVTPDESRAPSRQHGPPAWGSIEFGKEKKVVVASTSKEGRKQYFADMKKELMKEYKADLEVLCGKDNIKYINKKQAVLELTMLRTREAYDDAEEENDEELLNGTRFD</sequence>
<evidence type="ECO:0000313" key="2">
    <source>
        <dbReference type="EMBL" id="GBG62719.1"/>
    </source>
</evidence>
<keyword evidence="3" id="KW-1185">Reference proteome</keyword>
<dbReference type="Gramene" id="GBG62719">
    <property type="protein sequence ID" value="GBG62719"/>
    <property type="gene ID" value="CBR_g31736"/>
</dbReference>
<feature type="compositionally biased region" description="Low complexity" evidence="1">
    <location>
        <begin position="67"/>
        <end position="80"/>
    </location>
</feature>
<protein>
    <recommendedName>
        <fullName evidence="4">CCHC-type domain-containing protein</fullName>
    </recommendedName>
</protein>
<evidence type="ECO:0008006" key="4">
    <source>
        <dbReference type="Google" id="ProtNLM"/>
    </source>
</evidence>
<feature type="region of interest" description="Disordered" evidence="1">
    <location>
        <begin position="120"/>
        <end position="162"/>
    </location>
</feature>
<evidence type="ECO:0000313" key="3">
    <source>
        <dbReference type="Proteomes" id="UP000265515"/>
    </source>
</evidence>
<feature type="region of interest" description="Disordered" evidence="1">
    <location>
        <begin position="223"/>
        <end position="251"/>
    </location>
</feature>
<dbReference type="AlphaFoldDB" id="A0A388JY31"/>
<reference evidence="2 3" key="1">
    <citation type="journal article" date="2018" name="Cell">
        <title>The Chara Genome: Secondary Complexity and Implications for Plant Terrestrialization.</title>
        <authorList>
            <person name="Nishiyama T."/>
            <person name="Sakayama H."/>
            <person name="Vries J.D."/>
            <person name="Buschmann H."/>
            <person name="Saint-Marcoux D."/>
            <person name="Ullrich K.K."/>
            <person name="Haas F.B."/>
            <person name="Vanderstraeten L."/>
            <person name="Becker D."/>
            <person name="Lang D."/>
            <person name="Vosolsobe S."/>
            <person name="Rombauts S."/>
            <person name="Wilhelmsson P.K.I."/>
            <person name="Janitza P."/>
            <person name="Kern R."/>
            <person name="Heyl A."/>
            <person name="Rumpler F."/>
            <person name="Villalobos L.I.A.C."/>
            <person name="Clay J.M."/>
            <person name="Skokan R."/>
            <person name="Toyoda A."/>
            <person name="Suzuki Y."/>
            <person name="Kagoshima H."/>
            <person name="Schijlen E."/>
            <person name="Tajeshwar N."/>
            <person name="Catarino B."/>
            <person name="Hetherington A.J."/>
            <person name="Saltykova A."/>
            <person name="Bonnot C."/>
            <person name="Breuninger H."/>
            <person name="Symeonidi A."/>
            <person name="Radhakrishnan G.V."/>
            <person name="Van Nieuwerburgh F."/>
            <person name="Deforce D."/>
            <person name="Chang C."/>
            <person name="Karol K.G."/>
            <person name="Hedrich R."/>
            <person name="Ulvskov P."/>
            <person name="Glockner G."/>
            <person name="Delwiche C.F."/>
            <person name="Petrasek J."/>
            <person name="Van de Peer Y."/>
            <person name="Friml J."/>
            <person name="Beilby M."/>
            <person name="Dolan L."/>
            <person name="Kohara Y."/>
            <person name="Sugano S."/>
            <person name="Fujiyama A."/>
            <person name="Delaux P.-M."/>
            <person name="Quint M."/>
            <person name="TheiBen G."/>
            <person name="Hagemann M."/>
            <person name="Harholt J."/>
            <person name="Dunand C."/>
            <person name="Zachgo S."/>
            <person name="Langdale J."/>
            <person name="Maumus F."/>
            <person name="Straeten D.V.D."/>
            <person name="Gould S.B."/>
            <person name="Rensing S.A."/>
        </authorList>
    </citation>
    <scope>NUCLEOTIDE SEQUENCE [LARGE SCALE GENOMIC DNA]</scope>
    <source>
        <strain evidence="2 3">S276</strain>
    </source>
</reference>
<organism evidence="2 3">
    <name type="scientific">Chara braunii</name>
    <name type="common">Braun's stonewort</name>
    <dbReference type="NCBI Taxonomy" id="69332"/>
    <lineage>
        <taxon>Eukaryota</taxon>
        <taxon>Viridiplantae</taxon>
        <taxon>Streptophyta</taxon>
        <taxon>Charophyceae</taxon>
        <taxon>Charales</taxon>
        <taxon>Characeae</taxon>
        <taxon>Chara</taxon>
    </lineage>
</organism>
<feature type="region of interest" description="Disordered" evidence="1">
    <location>
        <begin position="176"/>
        <end position="203"/>
    </location>
</feature>
<feature type="region of interest" description="Disordered" evidence="1">
    <location>
        <begin position="67"/>
        <end position="102"/>
    </location>
</feature>
<dbReference type="Proteomes" id="UP000265515">
    <property type="component" value="Unassembled WGS sequence"/>
</dbReference>
<evidence type="ECO:0000256" key="1">
    <source>
        <dbReference type="SAM" id="MobiDB-lite"/>
    </source>
</evidence>
<name>A0A388JY31_CHABU</name>
<accession>A0A388JY31</accession>
<comment type="caution">
    <text evidence="2">The sequence shown here is derived from an EMBL/GenBank/DDBJ whole genome shotgun (WGS) entry which is preliminary data.</text>
</comment>
<dbReference type="EMBL" id="BFEA01000031">
    <property type="protein sequence ID" value="GBG62719.1"/>
    <property type="molecule type" value="Genomic_DNA"/>
</dbReference>